<evidence type="ECO:0000313" key="1">
    <source>
        <dbReference type="EMBL" id="MDN3564458.1"/>
    </source>
</evidence>
<reference evidence="2" key="1">
    <citation type="journal article" date="2019" name="Int. J. Syst. Evol. Microbiol.">
        <title>The Global Catalogue of Microorganisms (GCM) 10K type strain sequencing project: providing services to taxonomists for standard genome sequencing and annotation.</title>
        <authorList>
            <consortium name="The Broad Institute Genomics Platform"/>
            <consortium name="The Broad Institute Genome Sequencing Center for Infectious Disease"/>
            <person name="Wu L."/>
            <person name="Ma J."/>
        </authorList>
    </citation>
    <scope>NUCLEOTIDE SEQUENCE [LARGE SCALE GENOMIC DNA]</scope>
    <source>
        <strain evidence="2">CECT 7131</strain>
    </source>
</reference>
<dbReference type="EMBL" id="JAUFPN010000098">
    <property type="protein sequence ID" value="MDN3564458.1"/>
    <property type="molecule type" value="Genomic_DNA"/>
</dbReference>
<accession>A0ABT8A3U0</accession>
<comment type="caution">
    <text evidence="1">The sequence shown here is derived from an EMBL/GenBank/DDBJ whole genome shotgun (WGS) entry which is preliminary data.</text>
</comment>
<gene>
    <name evidence="1" type="ORF">QWZ14_08795</name>
</gene>
<evidence type="ECO:0000313" key="2">
    <source>
        <dbReference type="Proteomes" id="UP001529369"/>
    </source>
</evidence>
<dbReference type="Proteomes" id="UP001529369">
    <property type="component" value="Unassembled WGS sequence"/>
</dbReference>
<organism evidence="1 2">
    <name type="scientific">Paeniroseomonas aquatica</name>
    <dbReference type="NCBI Taxonomy" id="373043"/>
    <lineage>
        <taxon>Bacteria</taxon>
        <taxon>Pseudomonadati</taxon>
        <taxon>Pseudomonadota</taxon>
        <taxon>Alphaproteobacteria</taxon>
        <taxon>Acetobacterales</taxon>
        <taxon>Acetobacteraceae</taxon>
        <taxon>Paeniroseomonas</taxon>
    </lineage>
</organism>
<name>A0ABT8A3U0_9PROT</name>
<protein>
    <submittedName>
        <fullName evidence="1">Uncharacterized protein</fullName>
    </submittedName>
</protein>
<sequence length="163" mass="17286">MPLLAGDVLTAHGYNVGKPQYAWKTVAESVVNSAVDQLDDELFLPVEPFSMYLVLACFSVTGPTAAKLRLGYSVPAGTQGRRHNVGPAAAVTSTTDTMRISVHAWPTAVSYGTTTTAVSIIEEGVLVTEAAGGIMNVQWAQNFANATAVTLEARSFLRIQQVT</sequence>
<dbReference type="RefSeq" id="WP_290316259.1">
    <property type="nucleotide sequence ID" value="NZ_JAUFPN010000098.1"/>
</dbReference>
<proteinExistence type="predicted"/>
<keyword evidence="2" id="KW-1185">Reference proteome</keyword>